<feature type="compositionally biased region" description="Basic and acidic residues" evidence="1">
    <location>
        <begin position="101"/>
        <end position="114"/>
    </location>
</feature>
<proteinExistence type="predicted"/>
<protein>
    <submittedName>
        <fullName evidence="2">Uncharacterized protein</fullName>
    </submittedName>
</protein>
<dbReference type="EMBL" id="CM017878">
    <property type="protein sequence ID" value="KAG1354567.1"/>
    <property type="molecule type" value="Genomic_DNA"/>
</dbReference>
<feature type="region of interest" description="Disordered" evidence="1">
    <location>
        <begin position="93"/>
        <end position="114"/>
    </location>
</feature>
<organism evidence="2 3">
    <name type="scientific">Cocos nucifera</name>
    <name type="common">Coconut palm</name>
    <dbReference type="NCBI Taxonomy" id="13894"/>
    <lineage>
        <taxon>Eukaryota</taxon>
        <taxon>Viridiplantae</taxon>
        <taxon>Streptophyta</taxon>
        <taxon>Embryophyta</taxon>
        <taxon>Tracheophyta</taxon>
        <taxon>Spermatophyta</taxon>
        <taxon>Magnoliopsida</taxon>
        <taxon>Liliopsida</taxon>
        <taxon>Arecaceae</taxon>
        <taxon>Arecoideae</taxon>
        <taxon>Cocoseae</taxon>
        <taxon>Attaleinae</taxon>
        <taxon>Cocos</taxon>
    </lineage>
</organism>
<sequence length="114" mass="12589">MEIFGPPELLLEEDVEDRGMDSPRAADRFGVTAFVDADFSFLGVLAALKEPLAVGCARTSSVRVNLGAMAMLVFLFFAIRRRISRSDGFIVGHKTQDSINDNDKKRKDDPNKIA</sequence>
<dbReference type="Proteomes" id="UP000797356">
    <property type="component" value="Chromosome 7"/>
</dbReference>
<gene>
    <name evidence="2" type="ORF">COCNU_07G006790</name>
</gene>
<evidence type="ECO:0000313" key="3">
    <source>
        <dbReference type="Proteomes" id="UP000797356"/>
    </source>
</evidence>
<accession>A0A8K0IF67</accession>
<comment type="caution">
    <text evidence="2">The sequence shown here is derived from an EMBL/GenBank/DDBJ whole genome shotgun (WGS) entry which is preliminary data.</text>
</comment>
<evidence type="ECO:0000313" key="2">
    <source>
        <dbReference type="EMBL" id="KAG1354567.1"/>
    </source>
</evidence>
<keyword evidence="3" id="KW-1185">Reference proteome</keyword>
<name>A0A8K0IF67_COCNU</name>
<evidence type="ECO:0000256" key="1">
    <source>
        <dbReference type="SAM" id="MobiDB-lite"/>
    </source>
</evidence>
<reference evidence="2" key="2">
    <citation type="submission" date="2019-07" db="EMBL/GenBank/DDBJ databases">
        <authorList>
            <person name="Yang Y."/>
            <person name="Bocs S."/>
            <person name="Baudouin L."/>
        </authorList>
    </citation>
    <scope>NUCLEOTIDE SEQUENCE</scope>
    <source>
        <tissue evidence="2">Spear leaf of Hainan Tall coconut</tissue>
    </source>
</reference>
<dbReference type="AlphaFoldDB" id="A0A8K0IF67"/>
<reference evidence="2" key="1">
    <citation type="journal article" date="2017" name="Gigascience">
        <title>The genome draft of coconut (Cocos nucifera).</title>
        <authorList>
            <person name="Xiao Y."/>
            <person name="Xu P."/>
            <person name="Fan H."/>
            <person name="Baudouin L."/>
            <person name="Xia W."/>
            <person name="Bocs S."/>
            <person name="Xu J."/>
            <person name="Li Q."/>
            <person name="Guo A."/>
            <person name="Zhou L."/>
            <person name="Li J."/>
            <person name="Wu Y."/>
            <person name="Ma Z."/>
            <person name="Armero A."/>
            <person name="Issali A.E."/>
            <person name="Liu N."/>
            <person name="Peng M."/>
            <person name="Yang Y."/>
        </authorList>
    </citation>
    <scope>NUCLEOTIDE SEQUENCE</scope>
    <source>
        <tissue evidence="2">Spear leaf of Hainan Tall coconut</tissue>
    </source>
</reference>